<keyword evidence="12" id="KW-1185">Reference proteome</keyword>
<dbReference type="InterPro" id="IPR017593">
    <property type="entry name" value="Allantoinase"/>
</dbReference>
<dbReference type="GO" id="GO:0006145">
    <property type="term" value="P:purine nucleobase catabolic process"/>
    <property type="evidence" value="ECO:0007669"/>
    <property type="project" value="TreeGrafter"/>
</dbReference>
<dbReference type="GO" id="GO:0008270">
    <property type="term" value="F:zinc ion binding"/>
    <property type="evidence" value="ECO:0007669"/>
    <property type="project" value="InterPro"/>
</dbReference>
<comment type="subunit">
    <text evidence="4">Homotetramer.</text>
</comment>
<reference evidence="11 12" key="1">
    <citation type="submission" date="2019-07" db="EMBL/GenBank/DDBJ databases">
        <authorList>
            <person name="Zhu P."/>
        </authorList>
    </citation>
    <scope>NUCLEOTIDE SEQUENCE [LARGE SCALE GENOMIC DNA]</scope>
    <source>
        <strain evidence="11 12">SSL-25</strain>
    </source>
</reference>
<evidence type="ECO:0000313" key="12">
    <source>
        <dbReference type="Proteomes" id="UP000320580"/>
    </source>
</evidence>
<dbReference type="OrthoDB" id="9803027at2"/>
<dbReference type="InterPro" id="IPR032466">
    <property type="entry name" value="Metal_Hydrolase"/>
</dbReference>
<evidence type="ECO:0000256" key="6">
    <source>
        <dbReference type="ARBA" id="ARBA00022631"/>
    </source>
</evidence>
<dbReference type="SUPFAM" id="SSF51338">
    <property type="entry name" value="Composite domain of metallo-dependent hydrolases"/>
    <property type="match status" value="1"/>
</dbReference>
<comment type="similarity">
    <text evidence="3">Belongs to the metallo-dependent hydrolases superfamily. Allantoinase family.</text>
</comment>
<evidence type="ECO:0000256" key="3">
    <source>
        <dbReference type="ARBA" id="ARBA00010368"/>
    </source>
</evidence>
<keyword evidence="6" id="KW-0659">Purine metabolism</keyword>
<keyword evidence="9" id="KW-0862">Zinc</keyword>
<evidence type="ECO:0000313" key="11">
    <source>
        <dbReference type="EMBL" id="QDY79732.1"/>
    </source>
</evidence>
<dbReference type="KEGG" id="sqz:FQU76_27950"/>
<comment type="cofactor">
    <cofactor evidence="1">
        <name>Zn(2+)</name>
        <dbReference type="ChEBI" id="CHEBI:29105"/>
    </cofactor>
</comment>
<dbReference type="GO" id="GO:0000256">
    <property type="term" value="P:allantoin catabolic process"/>
    <property type="evidence" value="ECO:0007669"/>
    <property type="project" value="InterPro"/>
</dbReference>
<sequence length="458" mass="48808">MEPDARLADTATEPDARLAVRSTRVVTPDGTRPALITVRGGRIEAVLPYDTAAPPGYPTADLGDDAVLPGLVDTHVHVNDPGRTEWEGFRSATRAAAAGGITTLLDMPLNSLPPTTTVEHLRVKQAVARPKIHVDTGFWGGAIPGNTDDLRPLHDAGVFGFKCFLSPSGVEEFPPLDREHLARAMERIAGFGGLLIVHAEDPRHLAEGPSGGRYADFLASRPRDAENAAVETLVSLARELAARAPRIHVLHLSSADALPLIARAKADGIRITAETCPHFLTLTAEEVPDGATEFKCCPPIREAANQDALWAGLADGTIDCVVSDHSPCTGDLKTPDFGSAWGGISSLQLGLPAVWTEARRRGHRLDDLVRWMSAGPARLAGLGRKGAVAPGRDADFAVLADDETFTVDPVRLHHRNRVTAYAGRTLSGVVRSTWLRGVRIATDGTPAGPTGRLLERND</sequence>
<accession>A0A5B8IMA5</accession>
<name>A0A5B8IMA5_9ACTN</name>
<feature type="domain" description="Amidohydrolase-related" evidence="10">
    <location>
        <begin position="67"/>
        <end position="438"/>
    </location>
</feature>
<dbReference type="Pfam" id="PF01979">
    <property type="entry name" value="Amidohydro_1"/>
    <property type="match status" value="1"/>
</dbReference>
<dbReference type="PANTHER" id="PTHR43668">
    <property type="entry name" value="ALLANTOINASE"/>
    <property type="match status" value="1"/>
</dbReference>
<dbReference type="InterPro" id="IPR006680">
    <property type="entry name" value="Amidohydro-rel"/>
</dbReference>
<dbReference type="SUPFAM" id="SSF51556">
    <property type="entry name" value="Metallo-dependent hydrolases"/>
    <property type="match status" value="1"/>
</dbReference>
<proteinExistence type="inferred from homology"/>
<evidence type="ECO:0000256" key="5">
    <source>
        <dbReference type="ARBA" id="ARBA00012863"/>
    </source>
</evidence>
<dbReference type="Gene3D" id="3.20.20.140">
    <property type="entry name" value="Metal-dependent hydrolases"/>
    <property type="match status" value="1"/>
</dbReference>
<evidence type="ECO:0000256" key="8">
    <source>
        <dbReference type="ARBA" id="ARBA00022801"/>
    </source>
</evidence>
<protein>
    <recommendedName>
        <fullName evidence="5">allantoinase</fullName>
        <ecNumber evidence="5">3.5.2.5</ecNumber>
    </recommendedName>
</protein>
<dbReference type="GO" id="GO:0050897">
    <property type="term" value="F:cobalt ion binding"/>
    <property type="evidence" value="ECO:0007669"/>
    <property type="project" value="InterPro"/>
</dbReference>
<evidence type="ECO:0000256" key="7">
    <source>
        <dbReference type="ARBA" id="ARBA00022723"/>
    </source>
</evidence>
<dbReference type="RefSeq" id="WP_146483017.1">
    <property type="nucleotide sequence ID" value="NZ_CP042266.1"/>
</dbReference>
<gene>
    <name evidence="11" type="primary">allB</name>
    <name evidence="11" type="ORF">FQU76_27950</name>
</gene>
<keyword evidence="8 11" id="KW-0378">Hydrolase</keyword>
<dbReference type="GO" id="GO:0004038">
    <property type="term" value="F:allantoinase activity"/>
    <property type="evidence" value="ECO:0007669"/>
    <property type="project" value="UniProtKB-EC"/>
</dbReference>
<comment type="pathway">
    <text evidence="2">Nitrogen metabolism; (S)-allantoin degradation; allantoate from (S)-allantoin: step 1/1.</text>
</comment>
<dbReference type="EC" id="3.5.2.5" evidence="5"/>
<dbReference type="GO" id="GO:0005737">
    <property type="term" value="C:cytoplasm"/>
    <property type="evidence" value="ECO:0007669"/>
    <property type="project" value="TreeGrafter"/>
</dbReference>
<dbReference type="FunFam" id="3.20.20.140:FF:000032">
    <property type="entry name" value="Allantoinase Dal1"/>
    <property type="match status" value="1"/>
</dbReference>
<dbReference type="InterPro" id="IPR050138">
    <property type="entry name" value="DHOase/Allantoinase_Hydrolase"/>
</dbReference>
<evidence type="ECO:0000256" key="9">
    <source>
        <dbReference type="ARBA" id="ARBA00022833"/>
    </source>
</evidence>
<evidence type="ECO:0000256" key="2">
    <source>
        <dbReference type="ARBA" id="ARBA00004968"/>
    </source>
</evidence>
<dbReference type="EMBL" id="CP042266">
    <property type="protein sequence ID" value="QDY79732.1"/>
    <property type="molecule type" value="Genomic_DNA"/>
</dbReference>
<dbReference type="Proteomes" id="UP000320580">
    <property type="component" value="Chromosome"/>
</dbReference>
<keyword evidence="7" id="KW-0479">Metal-binding</keyword>
<dbReference type="InterPro" id="IPR011059">
    <property type="entry name" value="Metal-dep_hydrolase_composite"/>
</dbReference>
<dbReference type="PANTHER" id="PTHR43668:SF2">
    <property type="entry name" value="ALLANTOINASE"/>
    <property type="match status" value="1"/>
</dbReference>
<evidence type="ECO:0000256" key="1">
    <source>
        <dbReference type="ARBA" id="ARBA00001947"/>
    </source>
</evidence>
<evidence type="ECO:0000256" key="4">
    <source>
        <dbReference type="ARBA" id="ARBA00011881"/>
    </source>
</evidence>
<evidence type="ECO:0000259" key="10">
    <source>
        <dbReference type="Pfam" id="PF01979"/>
    </source>
</evidence>
<dbReference type="NCBIfam" id="TIGR03178">
    <property type="entry name" value="allantoinase"/>
    <property type="match status" value="1"/>
</dbReference>
<organism evidence="11 12">
    <name type="scientific">Streptomyces qinzhouensis</name>
    <dbReference type="NCBI Taxonomy" id="2599401"/>
    <lineage>
        <taxon>Bacteria</taxon>
        <taxon>Bacillati</taxon>
        <taxon>Actinomycetota</taxon>
        <taxon>Actinomycetes</taxon>
        <taxon>Kitasatosporales</taxon>
        <taxon>Streptomycetaceae</taxon>
        <taxon>Streptomyces</taxon>
    </lineage>
</organism>
<dbReference type="AlphaFoldDB" id="A0A5B8IMA5"/>